<dbReference type="GO" id="GO:0003677">
    <property type="term" value="F:DNA binding"/>
    <property type="evidence" value="ECO:0007669"/>
    <property type="project" value="UniProtKB-KW"/>
</dbReference>
<dbReference type="Proteomes" id="UP000439986">
    <property type="component" value="Unassembled WGS sequence"/>
</dbReference>
<evidence type="ECO:0000256" key="3">
    <source>
        <dbReference type="ARBA" id="ARBA00023015"/>
    </source>
</evidence>
<dbReference type="InterPro" id="IPR036390">
    <property type="entry name" value="WH_DNA-bd_sf"/>
</dbReference>
<dbReference type="InterPro" id="IPR015422">
    <property type="entry name" value="PyrdxlP-dep_Trfase_small"/>
</dbReference>
<dbReference type="InterPro" id="IPR015421">
    <property type="entry name" value="PyrdxlP-dep_Trfase_major"/>
</dbReference>
<dbReference type="GO" id="GO:0030170">
    <property type="term" value="F:pyridoxal phosphate binding"/>
    <property type="evidence" value="ECO:0007669"/>
    <property type="project" value="InterPro"/>
</dbReference>
<evidence type="ECO:0000313" key="8">
    <source>
        <dbReference type="Proteomes" id="UP000439986"/>
    </source>
</evidence>
<dbReference type="PROSITE" id="PS50949">
    <property type="entry name" value="HTH_GNTR"/>
    <property type="match status" value="1"/>
</dbReference>
<gene>
    <name evidence="7" type="ORF">GJ698_00985</name>
</gene>
<dbReference type="InterPro" id="IPR004839">
    <property type="entry name" value="Aminotransferase_I/II_large"/>
</dbReference>
<keyword evidence="2" id="KW-0663">Pyridoxal phosphate</keyword>
<dbReference type="SUPFAM" id="SSF53383">
    <property type="entry name" value="PLP-dependent transferases"/>
    <property type="match status" value="1"/>
</dbReference>
<dbReference type="CDD" id="cd07377">
    <property type="entry name" value="WHTH_GntR"/>
    <property type="match status" value="1"/>
</dbReference>
<dbReference type="InterPro" id="IPR036388">
    <property type="entry name" value="WH-like_DNA-bd_sf"/>
</dbReference>
<reference evidence="7 8" key="1">
    <citation type="submission" date="2019-11" db="EMBL/GenBank/DDBJ databases">
        <title>Novel species isolated from a subtropical stream in China.</title>
        <authorList>
            <person name="Lu H."/>
        </authorList>
    </citation>
    <scope>NUCLEOTIDE SEQUENCE [LARGE SCALE GENOMIC DNA]</scope>
    <source>
        <strain evidence="7 8">FT26W</strain>
    </source>
</reference>
<feature type="domain" description="HTH gntR-type" evidence="6">
    <location>
        <begin position="32"/>
        <end position="100"/>
    </location>
</feature>
<keyword evidence="7" id="KW-0032">Aminotransferase</keyword>
<dbReference type="InterPro" id="IPR051446">
    <property type="entry name" value="HTH_trans_reg/aminotransferase"/>
</dbReference>
<evidence type="ECO:0000256" key="5">
    <source>
        <dbReference type="ARBA" id="ARBA00023163"/>
    </source>
</evidence>
<keyword evidence="5" id="KW-0804">Transcription</keyword>
<dbReference type="CDD" id="cd00609">
    <property type="entry name" value="AAT_like"/>
    <property type="match status" value="1"/>
</dbReference>
<evidence type="ECO:0000256" key="1">
    <source>
        <dbReference type="ARBA" id="ARBA00005384"/>
    </source>
</evidence>
<name>A0A844CQY6_9BURK</name>
<protein>
    <submittedName>
        <fullName evidence="7">Aminotransferase class I/II-fold pyridoxal phosphate-dependent enzyme</fullName>
    </submittedName>
</protein>
<dbReference type="GO" id="GO:0003700">
    <property type="term" value="F:DNA-binding transcription factor activity"/>
    <property type="evidence" value="ECO:0007669"/>
    <property type="project" value="InterPro"/>
</dbReference>
<sequence>MHTIFHRPPTLTGSTVPKNANGWIPKLKKGHGPVYKLIADAIGADIATGRLVAEQRLPAQRSLADALGIDFTTVARAYTEAQKRGLVDSTVGRGTFVCGKRALAIPRAVAARPNVDLSMNMPPEALTPELMELMRSGLSSIGGDMCALLRYQDFGGSTLDREAGALWLRRRGLAIEPERLLVVPGAQAALMAILSTIAPPGSVVCCESLTYPGLRALASLLNLRLVGLPMDGEGIDALAFAAACAQYAPQALYCNPTLLNPTTLTMSAQRRQALVQVARNYGVPIIEDDAYGFLPRSSPPPIAAIGADVTYYVAGMAKCVGAGLRLAYIAAPDAVSTARLAAAVRATTVMAAPFTAALASRWIREGTADLALNAIRKESMARQRLAARILPPHSYASQPEAFHLWIRLPEQWDRLALTAHLRATGIGVVPSDAFAVDGQPPQAIRVCIGGIADQEEIRQALQRIGEALQHSPLETPAVL</sequence>
<dbReference type="Gene3D" id="1.10.10.10">
    <property type="entry name" value="Winged helix-like DNA-binding domain superfamily/Winged helix DNA-binding domain"/>
    <property type="match status" value="1"/>
</dbReference>
<evidence type="ECO:0000259" key="6">
    <source>
        <dbReference type="PROSITE" id="PS50949"/>
    </source>
</evidence>
<dbReference type="SMART" id="SM00345">
    <property type="entry name" value="HTH_GNTR"/>
    <property type="match status" value="1"/>
</dbReference>
<evidence type="ECO:0000256" key="2">
    <source>
        <dbReference type="ARBA" id="ARBA00022898"/>
    </source>
</evidence>
<keyword evidence="7" id="KW-0808">Transferase</keyword>
<dbReference type="InterPro" id="IPR000524">
    <property type="entry name" value="Tscrpt_reg_HTH_GntR"/>
</dbReference>
<keyword evidence="4" id="KW-0238">DNA-binding</keyword>
<comment type="caution">
    <text evidence="7">The sequence shown here is derived from an EMBL/GenBank/DDBJ whole genome shotgun (WGS) entry which is preliminary data.</text>
</comment>
<dbReference type="Pfam" id="PF00392">
    <property type="entry name" value="GntR"/>
    <property type="match status" value="1"/>
</dbReference>
<keyword evidence="3" id="KW-0805">Transcription regulation</keyword>
<comment type="similarity">
    <text evidence="1">In the C-terminal section; belongs to the class-I pyridoxal-phosphate-dependent aminotransferase family.</text>
</comment>
<dbReference type="PANTHER" id="PTHR46577">
    <property type="entry name" value="HTH-TYPE TRANSCRIPTIONAL REGULATORY PROTEIN GABR"/>
    <property type="match status" value="1"/>
</dbReference>
<dbReference type="InterPro" id="IPR015424">
    <property type="entry name" value="PyrdxlP-dep_Trfase"/>
</dbReference>
<dbReference type="Pfam" id="PF00155">
    <property type="entry name" value="Aminotran_1_2"/>
    <property type="match status" value="1"/>
</dbReference>
<evidence type="ECO:0000313" key="7">
    <source>
        <dbReference type="EMBL" id="MRW82663.1"/>
    </source>
</evidence>
<organism evidence="7 8">
    <name type="scientific">Duganella aquatilis</name>
    <dbReference type="NCBI Taxonomy" id="2666082"/>
    <lineage>
        <taxon>Bacteria</taxon>
        <taxon>Pseudomonadati</taxon>
        <taxon>Pseudomonadota</taxon>
        <taxon>Betaproteobacteria</taxon>
        <taxon>Burkholderiales</taxon>
        <taxon>Oxalobacteraceae</taxon>
        <taxon>Telluria group</taxon>
        <taxon>Duganella</taxon>
    </lineage>
</organism>
<dbReference type="Gene3D" id="3.40.640.10">
    <property type="entry name" value="Type I PLP-dependent aspartate aminotransferase-like (Major domain)"/>
    <property type="match status" value="1"/>
</dbReference>
<accession>A0A844CQY6</accession>
<proteinExistence type="inferred from homology"/>
<dbReference type="GO" id="GO:0008483">
    <property type="term" value="F:transaminase activity"/>
    <property type="evidence" value="ECO:0007669"/>
    <property type="project" value="UniProtKB-KW"/>
</dbReference>
<dbReference type="SUPFAM" id="SSF46785">
    <property type="entry name" value="Winged helix' DNA-binding domain"/>
    <property type="match status" value="1"/>
</dbReference>
<dbReference type="PANTHER" id="PTHR46577:SF1">
    <property type="entry name" value="HTH-TYPE TRANSCRIPTIONAL REGULATORY PROTEIN GABR"/>
    <property type="match status" value="1"/>
</dbReference>
<keyword evidence="8" id="KW-1185">Reference proteome</keyword>
<dbReference type="Gene3D" id="3.90.1150.10">
    <property type="entry name" value="Aspartate Aminotransferase, domain 1"/>
    <property type="match status" value="1"/>
</dbReference>
<evidence type="ECO:0000256" key="4">
    <source>
        <dbReference type="ARBA" id="ARBA00023125"/>
    </source>
</evidence>
<dbReference type="EMBL" id="WKJL01000001">
    <property type="protein sequence ID" value="MRW82663.1"/>
    <property type="molecule type" value="Genomic_DNA"/>
</dbReference>
<dbReference type="AlphaFoldDB" id="A0A844CQY6"/>